<dbReference type="PANTHER" id="PTHR18460">
    <property type="entry name" value="TEL2 INTERACTING PROTEIN 1 TTI1 FAMILY MEMBER"/>
    <property type="match status" value="1"/>
</dbReference>
<protein>
    <recommendedName>
        <fullName evidence="5">ARM repeat superfamily protein</fullName>
    </recommendedName>
</protein>
<dbReference type="Pfam" id="PF24181">
    <property type="entry name" value="TPR_TTI1_C"/>
    <property type="match status" value="1"/>
</dbReference>
<dbReference type="GO" id="GO:0005737">
    <property type="term" value="C:cytoplasm"/>
    <property type="evidence" value="ECO:0007669"/>
    <property type="project" value="TreeGrafter"/>
</dbReference>
<dbReference type="Proteomes" id="UP001279734">
    <property type="component" value="Unassembled WGS sequence"/>
</dbReference>
<evidence type="ECO:0008006" key="5">
    <source>
        <dbReference type="Google" id="ProtNLM"/>
    </source>
</evidence>
<dbReference type="InterPro" id="IPR049362">
    <property type="entry name" value="TTI1_rpt"/>
</dbReference>
<dbReference type="Pfam" id="PF24173">
    <property type="entry name" value="TPR_TTI1_N"/>
    <property type="match status" value="2"/>
</dbReference>
<comment type="caution">
    <text evidence="3">The sequence shown here is derived from an EMBL/GenBank/DDBJ whole genome shotgun (WGS) entry which is preliminary data.</text>
</comment>
<keyword evidence="4" id="KW-1185">Reference proteome</keyword>
<dbReference type="SUPFAM" id="SSF48371">
    <property type="entry name" value="ARM repeat"/>
    <property type="match status" value="1"/>
</dbReference>
<proteinExistence type="predicted"/>
<accession>A0AAD3SG89</accession>
<organism evidence="3 4">
    <name type="scientific">Nepenthes gracilis</name>
    <name type="common">Slender pitcher plant</name>
    <dbReference type="NCBI Taxonomy" id="150966"/>
    <lineage>
        <taxon>Eukaryota</taxon>
        <taxon>Viridiplantae</taxon>
        <taxon>Streptophyta</taxon>
        <taxon>Embryophyta</taxon>
        <taxon>Tracheophyta</taxon>
        <taxon>Spermatophyta</taxon>
        <taxon>Magnoliopsida</taxon>
        <taxon>eudicotyledons</taxon>
        <taxon>Gunneridae</taxon>
        <taxon>Pentapetalae</taxon>
        <taxon>Caryophyllales</taxon>
        <taxon>Nepenthaceae</taxon>
        <taxon>Nepenthes</taxon>
    </lineage>
</organism>
<gene>
    <name evidence="3" type="ORF">Nepgr_012513</name>
</gene>
<dbReference type="InterPro" id="IPR052587">
    <property type="entry name" value="TELO2-interacting_protein_1"/>
</dbReference>
<dbReference type="InterPro" id="IPR016024">
    <property type="entry name" value="ARM-type_fold"/>
</dbReference>
<dbReference type="InterPro" id="IPR057567">
    <property type="entry name" value="TPR_TTI1_C"/>
</dbReference>
<reference evidence="3" key="1">
    <citation type="submission" date="2023-05" db="EMBL/GenBank/DDBJ databases">
        <title>Nepenthes gracilis genome sequencing.</title>
        <authorList>
            <person name="Fukushima K."/>
        </authorList>
    </citation>
    <scope>NUCLEOTIDE SEQUENCE</scope>
    <source>
        <strain evidence="3">SING2019-196</strain>
    </source>
</reference>
<dbReference type="Pfam" id="PF21547">
    <property type="entry name" value="TTI1"/>
    <property type="match status" value="1"/>
</dbReference>
<feature type="domain" description="TTI1 N-terminal TPR" evidence="1">
    <location>
        <begin position="212"/>
        <end position="466"/>
    </location>
</feature>
<dbReference type="EMBL" id="BSYO01000010">
    <property type="protein sequence ID" value="GMH10672.1"/>
    <property type="molecule type" value="Genomic_DNA"/>
</dbReference>
<sequence>MDEHKGNSIEDESTSSLFTQLKSCCLELLELVQNPKKRSPALPRLLQLLRASHPDSLQHLFDYTLFPLFLLLDAAIECRTSQKKDSKEKIEPSVSPILHRVSDNVAEAVLQCLEELLKKCQLASVNQMTVLLQKLTSGAMLSPSEASEEFRDGAIRCFRALLVNLHPCLDKSCSCRHSFHLPLLVESEYFQAEASIDLDNFLQSKECLLAFLQSQSASVAVGHWLSLLLIIAGDEAAQGHRGSAKIRVEAFLTLRVLVAKVGIADALAFFLPGVISQLTKVMHVSRLMISGAAGSTEATEHAIRGLAEFLMIVLQDDVNVSDSVMPLGGVTGFQSDENGTAQLFLEELRHLHSKSQNQNEIHREDSGAGAGNGFASKLVFKEKSTESGGTRASLHVERTQDWIERTSGHVDKLLRSTFPKICVHPSKKVRRALLASIRGLLMKCSYTLKRSRLMFLECLYVLVCDDCEEVSVAAQEFLEFYLSSNEEHNVERDVAVILDRLLENLPKMVLGGDEPLAVAHAQQLLAGIYYSGPSFVVNHLLHSPLKAARLLDVFSVCLSQESAFAGSLDKLVLSRPRSSGYLYSIAELKAGSRITLDRQATRSAASFDVPVTHTWVKEVQYPLGIAYKGYDLLCMPPWFAHMGGLKLYQSLSGILRLVGLSLIADSRSEVSLSRIVEIPLGHLHQLVHEVRMKEYNKESWQSWYARTGFGQLLRQASTAVCILNEMICGMSDGAVDVFIQMFHKTREKHEDVEKHDVGSFNQPCRVGCHAINESLWMACHEKAVRHQLIDCVGIILHEYLSPEIWDLPVEHKPSFVQADEAQNTDRHFFRDVIIDGIGIFSVCLGNNFASSGFLRSSLYLLLENLICSVSEVRDASDSVLRIISSTSGFPTVGQLIVANADYIIDSLSRELRHLDLNPHIPNVLASVLSYVGVAHKILPLLEEPMRAVSLELEILGRHRHPELTLPFLKAVAEIAKAAKHEANLLPAQAETYMHDINAKMLDVRKKVQRVKKHRRHFVQISASGDEMDISSSESDDDVAPCGDAEVNVDEWENILFNLNDKKRYRRIVASIASSSLMSVIPLLASKNEAACLIALDIIEDCVITLAKVENAFKHEKETNAAVERVASLCSFTHIKDTLEAAEGADENRLLPAANKIWPFLVACVRNRIPLPVRRCLSVISNVVLICGGDFFSRRFSNDGPHFWKLLATSPLKKKPNLRDERIPLLLPYRNSKTTLEESVSEVSNLKVQSAVLNMIAELTRNKQSASALDVVFKKVSGLVVGIACSGVSGLHDAATNALLGLASIDPDLIWLLLSDVYLSIKKERVPPPLPGLPDLSQILPPPPSSTDFLYVQYGGQSYGFDINVSSVESVFSRLHSQGAFGLQIHR</sequence>
<feature type="domain" description="TTI1 N-terminal TPR" evidence="1">
    <location>
        <begin position="18"/>
        <end position="169"/>
    </location>
</feature>
<evidence type="ECO:0000313" key="4">
    <source>
        <dbReference type="Proteomes" id="UP001279734"/>
    </source>
</evidence>
<dbReference type="PANTHER" id="PTHR18460:SF3">
    <property type="entry name" value="TELO2-INTERACTING PROTEIN 1 HOMOLOG"/>
    <property type="match status" value="1"/>
</dbReference>
<dbReference type="InterPro" id="IPR057566">
    <property type="entry name" value="TPR_TTI1_N"/>
</dbReference>
<feature type="domain" description="TTI1 C-terminal TPR" evidence="2">
    <location>
        <begin position="1025"/>
        <end position="1310"/>
    </location>
</feature>
<evidence type="ECO:0000313" key="3">
    <source>
        <dbReference type="EMBL" id="GMH10672.1"/>
    </source>
</evidence>
<name>A0AAD3SG89_NEPGR</name>
<evidence type="ECO:0000259" key="2">
    <source>
        <dbReference type="Pfam" id="PF24181"/>
    </source>
</evidence>
<evidence type="ECO:0000259" key="1">
    <source>
        <dbReference type="Pfam" id="PF24173"/>
    </source>
</evidence>